<sequence>MWMWDSKRVYLLVEVTDDKKLTNDSVEVYFDADNSKMEKRGGAAADPTGRIC</sequence>
<dbReference type="SUPFAM" id="SSF49344">
    <property type="entry name" value="CBD9-like"/>
    <property type="match status" value="1"/>
</dbReference>
<name>A0A328U8M6_9BACL</name>
<dbReference type="Pfam" id="PF06452">
    <property type="entry name" value="CBM9_1"/>
    <property type="match status" value="1"/>
</dbReference>
<reference evidence="2 3" key="1">
    <citation type="submission" date="2018-06" db="EMBL/GenBank/DDBJ databases">
        <title>Paenibacillus montanisoli sp. nov., isolated from mountain area soil.</title>
        <authorList>
            <person name="Wu M."/>
        </authorList>
    </citation>
    <scope>NUCLEOTIDE SEQUENCE [LARGE SCALE GENOMIC DNA]</scope>
    <source>
        <strain evidence="2 3">RA17</strain>
    </source>
</reference>
<evidence type="ECO:0000313" key="2">
    <source>
        <dbReference type="EMBL" id="RAP78193.1"/>
    </source>
</evidence>
<dbReference type="GO" id="GO:0004553">
    <property type="term" value="F:hydrolase activity, hydrolyzing O-glycosyl compounds"/>
    <property type="evidence" value="ECO:0007669"/>
    <property type="project" value="InterPro"/>
</dbReference>
<dbReference type="GO" id="GO:0016052">
    <property type="term" value="P:carbohydrate catabolic process"/>
    <property type="evidence" value="ECO:0007669"/>
    <property type="project" value="InterPro"/>
</dbReference>
<gene>
    <name evidence="2" type="ORF">DL346_07110</name>
</gene>
<dbReference type="InterPro" id="IPR010502">
    <property type="entry name" value="Carb-bd_dom_fam9"/>
</dbReference>
<organism evidence="2 3">
    <name type="scientific">Paenibacillus montanisoli</name>
    <dbReference type="NCBI Taxonomy" id="2081970"/>
    <lineage>
        <taxon>Bacteria</taxon>
        <taxon>Bacillati</taxon>
        <taxon>Bacillota</taxon>
        <taxon>Bacilli</taxon>
        <taxon>Bacillales</taxon>
        <taxon>Paenibacillaceae</taxon>
        <taxon>Paenibacillus</taxon>
    </lineage>
</organism>
<dbReference type="Proteomes" id="UP000249260">
    <property type="component" value="Unassembled WGS sequence"/>
</dbReference>
<dbReference type="GO" id="GO:0030246">
    <property type="term" value="F:carbohydrate binding"/>
    <property type="evidence" value="ECO:0007669"/>
    <property type="project" value="InterPro"/>
</dbReference>
<protein>
    <recommendedName>
        <fullName evidence="1">Carbohydrate-binding domain-containing protein</fullName>
    </recommendedName>
</protein>
<proteinExistence type="predicted"/>
<feature type="domain" description="Carbohydrate-binding" evidence="1">
    <location>
        <begin position="3"/>
        <end position="38"/>
    </location>
</feature>
<dbReference type="Gene3D" id="2.60.40.1190">
    <property type="match status" value="1"/>
</dbReference>
<keyword evidence="3" id="KW-1185">Reference proteome</keyword>
<evidence type="ECO:0000259" key="1">
    <source>
        <dbReference type="Pfam" id="PF06452"/>
    </source>
</evidence>
<evidence type="ECO:0000313" key="3">
    <source>
        <dbReference type="Proteomes" id="UP000249260"/>
    </source>
</evidence>
<dbReference type="EMBL" id="QLUW01000001">
    <property type="protein sequence ID" value="RAP78193.1"/>
    <property type="molecule type" value="Genomic_DNA"/>
</dbReference>
<dbReference type="AlphaFoldDB" id="A0A328U8M6"/>
<accession>A0A328U8M6</accession>
<comment type="caution">
    <text evidence="2">The sequence shown here is derived from an EMBL/GenBank/DDBJ whole genome shotgun (WGS) entry which is preliminary data.</text>
</comment>